<feature type="signal peptide" evidence="5">
    <location>
        <begin position="1"/>
        <end position="28"/>
    </location>
</feature>
<keyword evidence="3" id="KW-0325">Glycoprotein</keyword>
<evidence type="ECO:0000256" key="2">
    <source>
        <dbReference type="ARBA" id="ARBA00023157"/>
    </source>
</evidence>
<keyword evidence="2" id="KW-1015">Disulfide bond</keyword>
<gene>
    <name evidence="7" type="ORF">C1SCF055_LOCUS12806</name>
</gene>
<protein>
    <submittedName>
        <fullName evidence="8">LNR domain-containing protein</fullName>
    </submittedName>
</protein>
<dbReference type="EMBL" id="CAMXCT010000981">
    <property type="protein sequence ID" value="CAI3985352.1"/>
    <property type="molecule type" value="Genomic_DNA"/>
</dbReference>
<accession>A0A9P1C4H7</accession>
<sequence length="315" mass="34232">MVRMAGGLRLRFLHASLVWLLFAQALAATNTPSSTALQQARECMLLGGHLDLFRDHGVEPHVPQCIYTDCPQGSEKMLLMRDVLWRDYPLQHFTLQKSSEGPLVTPYGGVLQAAAIDSGYRWDFFMAVRVHTSRIDPGDPKYLELMALHPSPLLEATGWSDGIHVFEIVQHKTSQVPPLSSLSSAFKIRGHAWGEEPPTDLPDGGSSNPTGSGGDPKNSGNILQTTAHPSRSDMDASTTGVAEETSPVPAPAGCECRTAWLGDGFCDDICNNEVCGWDRGDCGPVPSQAQFWPDLISFDSFVLISENCARPSGRL</sequence>
<evidence type="ECO:0000313" key="9">
    <source>
        <dbReference type="Proteomes" id="UP001152797"/>
    </source>
</evidence>
<feature type="chain" id="PRO_5043270118" evidence="5">
    <location>
        <begin position="29"/>
        <end position="315"/>
    </location>
</feature>
<dbReference type="Pfam" id="PF00066">
    <property type="entry name" value="Notch"/>
    <property type="match status" value="1"/>
</dbReference>
<dbReference type="EMBL" id="CAMXCT030000981">
    <property type="protein sequence ID" value="CAL4772664.1"/>
    <property type="molecule type" value="Genomic_DNA"/>
</dbReference>
<evidence type="ECO:0000256" key="5">
    <source>
        <dbReference type="SAM" id="SignalP"/>
    </source>
</evidence>
<keyword evidence="5" id="KW-0732">Signal</keyword>
<feature type="region of interest" description="Disordered" evidence="4">
    <location>
        <begin position="192"/>
        <end position="249"/>
    </location>
</feature>
<evidence type="ECO:0000259" key="6">
    <source>
        <dbReference type="SMART" id="SM00004"/>
    </source>
</evidence>
<proteinExistence type="predicted"/>
<dbReference type="AlphaFoldDB" id="A0A9P1C4H7"/>
<dbReference type="EMBL" id="CAMXCT020000981">
    <property type="protein sequence ID" value="CAL1138727.1"/>
    <property type="molecule type" value="Genomic_DNA"/>
</dbReference>
<evidence type="ECO:0000256" key="3">
    <source>
        <dbReference type="ARBA" id="ARBA00023180"/>
    </source>
</evidence>
<evidence type="ECO:0000256" key="1">
    <source>
        <dbReference type="ARBA" id="ARBA00022737"/>
    </source>
</evidence>
<dbReference type="Proteomes" id="UP001152797">
    <property type="component" value="Unassembled WGS sequence"/>
</dbReference>
<evidence type="ECO:0000256" key="4">
    <source>
        <dbReference type="SAM" id="MobiDB-lite"/>
    </source>
</evidence>
<dbReference type="InterPro" id="IPR000800">
    <property type="entry name" value="Notch_dom"/>
</dbReference>
<feature type="compositionally biased region" description="Polar residues" evidence="4">
    <location>
        <begin position="218"/>
        <end position="240"/>
    </location>
</feature>
<evidence type="ECO:0000313" key="7">
    <source>
        <dbReference type="EMBL" id="CAI3985352.1"/>
    </source>
</evidence>
<feature type="domain" description="LNR" evidence="6">
    <location>
        <begin position="247"/>
        <end position="283"/>
    </location>
</feature>
<keyword evidence="1" id="KW-0677">Repeat</keyword>
<reference evidence="7" key="1">
    <citation type="submission" date="2022-10" db="EMBL/GenBank/DDBJ databases">
        <authorList>
            <person name="Chen Y."/>
            <person name="Dougan E. K."/>
            <person name="Chan C."/>
            <person name="Rhodes N."/>
            <person name="Thang M."/>
        </authorList>
    </citation>
    <scope>NUCLEOTIDE SEQUENCE</scope>
</reference>
<organism evidence="7">
    <name type="scientific">Cladocopium goreaui</name>
    <dbReference type="NCBI Taxonomy" id="2562237"/>
    <lineage>
        <taxon>Eukaryota</taxon>
        <taxon>Sar</taxon>
        <taxon>Alveolata</taxon>
        <taxon>Dinophyceae</taxon>
        <taxon>Suessiales</taxon>
        <taxon>Symbiodiniaceae</taxon>
        <taxon>Cladocopium</taxon>
    </lineage>
</organism>
<dbReference type="SMART" id="SM00004">
    <property type="entry name" value="NL"/>
    <property type="match status" value="1"/>
</dbReference>
<reference evidence="8 9" key="2">
    <citation type="submission" date="2024-05" db="EMBL/GenBank/DDBJ databases">
        <authorList>
            <person name="Chen Y."/>
            <person name="Shah S."/>
            <person name="Dougan E. K."/>
            <person name="Thang M."/>
            <person name="Chan C."/>
        </authorList>
    </citation>
    <scope>NUCLEOTIDE SEQUENCE [LARGE SCALE GENOMIC DNA]</scope>
</reference>
<name>A0A9P1C4H7_9DINO</name>
<keyword evidence="9" id="KW-1185">Reference proteome</keyword>
<evidence type="ECO:0000313" key="8">
    <source>
        <dbReference type="EMBL" id="CAL4772664.1"/>
    </source>
</evidence>
<dbReference type="OrthoDB" id="343807at2759"/>
<dbReference type="Gene3D" id="3.30.300.320">
    <property type="match status" value="1"/>
</dbReference>
<comment type="caution">
    <text evidence="7">The sequence shown here is derived from an EMBL/GenBank/DDBJ whole genome shotgun (WGS) entry which is preliminary data.</text>
</comment>